<evidence type="ECO:0000259" key="17">
    <source>
        <dbReference type="PROSITE" id="PS50885"/>
    </source>
</evidence>
<keyword evidence="18" id="KW-0067">ATP-binding</keyword>
<dbReference type="InterPro" id="IPR001789">
    <property type="entry name" value="Sig_transdc_resp-reg_receiver"/>
</dbReference>
<dbReference type="EC" id="2.7.13.3" evidence="3"/>
<dbReference type="GO" id="GO:0005524">
    <property type="term" value="F:ATP binding"/>
    <property type="evidence" value="ECO:0007669"/>
    <property type="project" value="UniProtKB-KW"/>
</dbReference>
<dbReference type="SUPFAM" id="SSF158472">
    <property type="entry name" value="HAMP domain-like"/>
    <property type="match status" value="1"/>
</dbReference>
<dbReference type="InterPro" id="IPR003660">
    <property type="entry name" value="HAMP_dom"/>
</dbReference>
<keyword evidence="4" id="KW-1003">Cell membrane</keyword>
<dbReference type="Gene3D" id="1.10.287.130">
    <property type="match status" value="1"/>
</dbReference>
<comment type="caution">
    <text evidence="12">Lacks conserved residue(s) required for the propagation of feature annotation.</text>
</comment>
<comment type="subcellular location">
    <subcellularLocation>
        <location evidence="2">Cell membrane</location>
        <topology evidence="2">Multi-pass membrane protein</topology>
    </subcellularLocation>
</comment>
<dbReference type="Pfam" id="PF02518">
    <property type="entry name" value="HATPase_c"/>
    <property type="match status" value="1"/>
</dbReference>
<keyword evidence="6" id="KW-0808">Transferase</keyword>
<dbReference type="InterPro" id="IPR003661">
    <property type="entry name" value="HisK_dim/P_dom"/>
</dbReference>
<keyword evidence="8" id="KW-0418">Kinase</keyword>
<evidence type="ECO:0000256" key="2">
    <source>
        <dbReference type="ARBA" id="ARBA00004651"/>
    </source>
</evidence>
<dbReference type="PROSITE" id="PS50885">
    <property type="entry name" value="HAMP"/>
    <property type="match status" value="1"/>
</dbReference>
<feature type="transmembrane region" description="Helical" evidence="14">
    <location>
        <begin position="361"/>
        <end position="387"/>
    </location>
</feature>
<protein>
    <recommendedName>
        <fullName evidence="3">histidine kinase</fullName>
        <ecNumber evidence="3">2.7.13.3</ecNumber>
    </recommendedName>
</protein>
<evidence type="ECO:0000256" key="13">
    <source>
        <dbReference type="SAM" id="Coils"/>
    </source>
</evidence>
<evidence type="ECO:0000256" key="11">
    <source>
        <dbReference type="ARBA" id="ARBA00023136"/>
    </source>
</evidence>
<dbReference type="SUPFAM" id="SSF47384">
    <property type="entry name" value="Homodimeric domain of signal transducing histidine kinase"/>
    <property type="match status" value="1"/>
</dbReference>
<dbReference type="InterPro" id="IPR033479">
    <property type="entry name" value="dCache_1"/>
</dbReference>
<dbReference type="PRINTS" id="PR00344">
    <property type="entry name" value="BCTRLSENSOR"/>
</dbReference>
<dbReference type="EMBL" id="JBHFNT010000029">
    <property type="protein sequence ID" value="MFB2833328.1"/>
    <property type="molecule type" value="Genomic_DNA"/>
</dbReference>
<dbReference type="SMART" id="SM00387">
    <property type="entry name" value="HATPase_c"/>
    <property type="match status" value="1"/>
</dbReference>
<evidence type="ECO:0000256" key="5">
    <source>
        <dbReference type="ARBA" id="ARBA00022553"/>
    </source>
</evidence>
<evidence type="ECO:0000256" key="1">
    <source>
        <dbReference type="ARBA" id="ARBA00000085"/>
    </source>
</evidence>
<evidence type="ECO:0000256" key="12">
    <source>
        <dbReference type="PROSITE-ProRule" id="PRU00169"/>
    </source>
</evidence>
<keyword evidence="10" id="KW-0902">Two-component regulatory system</keyword>
<keyword evidence="18" id="KW-0547">Nucleotide-binding</keyword>
<evidence type="ECO:0000256" key="6">
    <source>
        <dbReference type="ARBA" id="ARBA00022679"/>
    </source>
</evidence>
<dbReference type="SMART" id="SM00304">
    <property type="entry name" value="HAMP"/>
    <property type="match status" value="1"/>
</dbReference>
<accession>A0ABV4WF87</accession>
<gene>
    <name evidence="18" type="ORF">ACE1CA_02225</name>
</gene>
<evidence type="ECO:0000256" key="9">
    <source>
        <dbReference type="ARBA" id="ARBA00022989"/>
    </source>
</evidence>
<evidence type="ECO:0000259" key="15">
    <source>
        <dbReference type="PROSITE" id="PS50109"/>
    </source>
</evidence>
<evidence type="ECO:0000256" key="3">
    <source>
        <dbReference type="ARBA" id="ARBA00012438"/>
    </source>
</evidence>
<dbReference type="Pfam" id="PF02743">
    <property type="entry name" value="dCache_1"/>
    <property type="match status" value="1"/>
</dbReference>
<evidence type="ECO:0000256" key="14">
    <source>
        <dbReference type="SAM" id="Phobius"/>
    </source>
</evidence>
<feature type="non-terminal residue" evidence="18">
    <location>
        <position position="741"/>
    </location>
</feature>
<dbReference type="CDD" id="cd00082">
    <property type="entry name" value="HisKA"/>
    <property type="match status" value="1"/>
</dbReference>
<evidence type="ECO:0000256" key="10">
    <source>
        <dbReference type="ARBA" id="ARBA00023012"/>
    </source>
</evidence>
<evidence type="ECO:0000259" key="16">
    <source>
        <dbReference type="PROSITE" id="PS50110"/>
    </source>
</evidence>
<dbReference type="Gene3D" id="3.30.450.20">
    <property type="entry name" value="PAS domain"/>
    <property type="match status" value="1"/>
</dbReference>
<keyword evidence="19" id="KW-1185">Reference proteome</keyword>
<comment type="catalytic activity">
    <reaction evidence="1">
        <text>ATP + protein L-histidine = ADP + protein N-phospho-L-histidine.</text>
        <dbReference type="EC" id="2.7.13.3"/>
    </reaction>
</comment>
<dbReference type="CDD" id="cd16922">
    <property type="entry name" value="HATPase_EvgS-ArcB-TorS-like"/>
    <property type="match status" value="1"/>
</dbReference>
<dbReference type="InterPro" id="IPR003594">
    <property type="entry name" value="HATPase_dom"/>
</dbReference>
<dbReference type="Gene3D" id="3.30.565.10">
    <property type="entry name" value="Histidine kinase-like ATPase, C-terminal domain"/>
    <property type="match status" value="1"/>
</dbReference>
<dbReference type="Proteomes" id="UP001576780">
    <property type="component" value="Unassembled WGS sequence"/>
</dbReference>
<dbReference type="Pfam" id="PF00672">
    <property type="entry name" value="HAMP"/>
    <property type="match status" value="1"/>
</dbReference>
<feature type="domain" description="Response regulatory" evidence="16">
    <location>
        <begin position="713"/>
        <end position="741"/>
    </location>
</feature>
<keyword evidence="11 14" id="KW-0472">Membrane</keyword>
<dbReference type="PANTHER" id="PTHR43047:SF64">
    <property type="entry name" value="HISTIDINE KINASE CONTAINING CHEY-HOMOLOGOUS RECEIVER DOMAIN AND PAS DOMAIN-RELATED"/>
    <property type="match status" value="1"/>
</dbReference>
<comment type="caution">
    <text evidence="18">The sequence shown here is derived from an EMBL/GenBank/DDBJ whole genome shotgun (WGS) entry which is preliminary data.</text>
</comment>
<dbReference type="InterPro" id="IPR004358">
    <property type="entry name" value="Sig_transdc_His_kin-like_C"/>
</dbReference>
<dbReference type="Gene3D" id="6.10.340.10">
    <property type="match status" value="1"/>
</dbReference>
<dbReference type="Pfam" id="PF00512">
    <property type="entry name" value="HisKA"/>
    <property type="match status" value="1"/>
</dbReference>
<keyword evidence="13" id="KW-0175">Coiled coil</keyword>
<reference evidence="18 19" key="1">
    <citation type="submission" date="2024-09" db="EMBL/GenBank/DDBJ databases">
        <title>Floridaenema gen nov. (Aerosakkonemataceae, Aerosakkonematales ord. nov., Cyanobacteria) from benthic tropical and subtropical fresh waters, with the description of four new species.</title>
        <authorList>
            <person name="Moretto J.A."/>
            <person name="Berthold D.E."/>
            <person name="Lefler F.W."/>
            <person name="Huang I.-S."/>
            <person name="Laughinghouse H. IV."/>
        </authorList>
    </citation>
    <scope>NUCLEOTIDE SEQUENCE [LARGE SCALE GENOMIC DNA]</scope>
    <source>
        <strain evidence="18 19">BLCC-F167</strain>
    </source>
</reference>
<feature type="domain" description="Histidine kinase" evidence="15">
    <location>
        <begin position="468"/>
        <end position="688"/>
    </location>
</feature>
<evidence type="ECO:0000256" key="4">
    <source>
        <dbReference type="ARBA" id="ARBA00022475"/>
    </source>
</evidence>
<dbReference type="InterPro" id="IPR005467">
    <property type="entry name" value="His_kinase_dom"/>
</dbReference>
<dbReference type="PROSITE" id="PS50110">
    <property type="entry name" value="RESPONSE_REGULATORY"/>
    <property type="match status" value="1"/>
</dbReference>
<feature type="transmembrane region" description="Helical" evidence="14">
    <location>
        <begin position="22"/>
        <end position="48"/>
    </location>
</feature>
<organism evidence="18 19">
    <name type="scientific">Floridaenema evergladense BLCC-F167</name>
    <dbReference type="NCBI Taxonomy" id="3153639"/>
    <lineage>
        <taxon>Bacteria</taxon>
        <taxon>Bacillati</taxon>
        <taxon>Cyanobacteriota</taxon>
        <taxon>Cyanophyceae</taxon>
        <taxon>Oscillatoriophycideae</taxon>
        <taxon>Aerosakkonematales</taxon>
        <taxon>Aerosakkonemataceae</taxon>
        <taxon>Floridanema</taxon>
        <taxon>Floridanema evergladense</taxon>
    </lineage>
</organism>
<dbReference type="InterPro" id="IPR036097">
    <property type="entry name" value="HisK_dim/P_sf"/>
</dbReference>
<name>A0ABV4WF87_9CYAN</name>
<evidence type="ECO:0000256" key="8">
    <source>
        <dbReference type="ARBA" id="ARBA00022777"/>
    </source>
</evidence>
<evidence type="ECO:0000313" key="18">
    <source>
        <dbReference type="EMBL" id="MFB2833328.1"/>
    </source>
</evidence>
<keyword evidence="9 14" id="KW-1133">Transmembrane helix</keyword>
<proteinExistence type="predicted"/>
<evidence type="ECO:0000313" key="19">
    <source>
        <dbReference type="Proteomes" id="UP001576780"/>
    </source>
</evidence>
<feature type="coiled-coil region" evidence="13">
    <location>
        <begin position="427"/>
        <end position="468"/>
    </location>
</feature>
<keyword evidence="7 14" id="KW-0812">Transmembrane</keyword>
<dbReference type="PANTHER" id="PTHR43047">
    <property type="entry name" value="TWO-COMPONENT HISTIDINE PROTEIN KINASE"/>
    <property type="match status" value="1"/>
</dbReference>
<dbReference type="SUPFAM" id="SSF55874">
    <property type="entry name" value="ATPase domain of HSP90 chaperone/DNA topoisomerase II/histidine kinase"/>
    <property type="match status" value="1"/>
</dbReference>
<dbReference type="SMART" id="SM00388">
    <property type="entry name" value="HisKA"/>
    <property type="match status" value="1"/>
</dbReference>
<dbReference type="InterPro" id="IPR036890">
    <property type="entry name" value="HATPase_C_sf"/>
</dbReference>
<evidence type="ECO:0000256" key="7">
    <source>
        <dbReference type="ARBA" id="ARBA00022692"/>
    </source>
</evidence>
<sequence>MNMKYFNFTSIKRELSPNSRSFSLRLVLIVPFLIEIFATVGLIGYLSFRNGQKAVNDLASQLRNEVTNRIQDHLETFITTPQLINQINIDAAKLKQINFQDLNSLEHHFWQQSRRFDTATIIAYANQEGQYVWSGKQFSLTGESDIVVGQVENPVKGNYTYNVDIQGNRKNIISLTPNFDARSRPWYKKAVQVNKSAWSNIFVWQLPPHDVVLPAVQPVLDDSNQLIGVLRVDVSLLRISKFLQQLKVSRSGKTFIIERSGELVATSIAEKPFLFDKNQKPVRLKATNSKDPLIRATSEYLVTSVPYFQQISTTQSLDFKFNGERQFLQITPFQDARGLDWLIVVVVPESDFTQQIKTNNYVTIILCFLALLIAIVIGILTSNWIVLPIQRLSQASKAIADGKLEQNIPSFAIKELGILATAFNYMSKQLKESYKSLEQKVTERTAQLAEAKETAEVANQAKSEFLANMSHELRTPLNGILGYAQIMQRADDLNEHRKGIQVIEQAGSHLLTLINDILDLAKIEARKMELLPKDLHFPSFLVGVAEIARVRADNKGILFNFIEPENLPNGIIADEKRLRQVLLNLLGNAIKFTDKGSVTFQVEVLAIHNNTSQIRFTIQDTGIGMTTEQLEKIFLPFEQVGSKFRRAEGTGLGLAICRQIVTMMGSEIQVMSNVGYGSTFWFEINLPLSNEWVNAAAVSDKGKIIGYQGEPKKILIVDDKEVNRIVIAEVLKPLGFLITEA</sequence>
<dbReference type="PROSITE" id="PS50109">
    <property type="entry name" value="HIS_KIN"/>
    <property type="match status" value="1"/>
</dbReference>
<keyword evidence="5" id="KW-0597">Phosphoprotein</keyword>
<feature type="domain" description="HAMP" evidence="17">
    <location>
        <begin position="383"/>
        <end position="435"/>
    </location>
</feature>
<dbReference type="RefSeq" id="WP_413275791.1">
    <property type="nucleotide sequence ID" value="NZ_JBHFNT010000029.1"/>
</dbReference>
<dbReference type="CDD" id="cd12913">
    <property type="entry name" value="PDC1_MCP_like"/>
    <property type="match status" value="1"/>
</dbReference>
<dbReference type="CDD" id="cd06225">
    <property type="entry name" value="HAMP"/>
    <property type="match status" value="1"/>
</dbReference>